<reference evidence="2" key="1">
    <citation type="submission" date="2018-05" db="EMBL/GenBank/DDBJ databases">
        <authorList>
            <person name="Lanie J.A."/>
            <person name="Ng W.-L."/>
            <person name="Kazmierczak K.M."/>
            <person name="Andrzejewski T.M."/>
            <person name="Davidsen T.M."/>
            <person name="Wayne K.J."/>
            <person name="Tettelin H."/>
            <person name="Glass J.I."/>
            <person name="Rusch D."/>
            <person name="Podicherti R."/>
            <person name="Tsui H.-C.T."/>
            <person name="Winkler M.E."/>
        </authorList>
    </citation>
    <scope>NUCLEOTIDE SEQUENCE</scope>
</reference>
<dbReference type="InterPro" id="IPR001759">
    <property type="entry name" value="PTX_dom"/>
</dbReference>
<sequence length="29" mass="3437">DFSIWSKSLTHEEVQNYYYSSPNGLENDL</sequence>
<feature type="domain" description="Pentraxin (PTX)" evidence="1">
    <location>
        <begin position="1"/>
        <end position="29"/>
    </location>
</feature>
<gene>
    <name evidence="2" type="ORF">METZ01_LOCUS230203</name>
</gene>
<evidence type="ECO:0000313" key="2">
    <source>
        <dbReference type="EMBL" id="SVB77349.1"/>
    </source>
</evidence>
<dbReference type="PROSITE" id="PS51828">
    <property type="entry name" value="PTX_2"/>
    <property type="match status" value="1"/>
</dbReference>
<name>A0A382GQV0_9ZZZZ</name>
<feature type="non-terminal residue" evidence="2">
    <location>
        <position position="1"/>
    </location>
</feature>
<accession>A0A382GQV0</accession>
<dbReference type="AlphaFoldDB" id="A0A382GQV0"/>
<proteinExistence type="predicted"/>
<organism evidence="2">
    <name type="scientific">marine metagenome</name>
    <dbReference type="NCBI Taxonomy" id="408172"/>
    <lineage>
        <taxon>unclassified sequences</taxon>
        <taxon>metagenomes</taxon>
        <taxon>ecological metagenomes</taxon>
    </lineage>
</organism>
<evidence type="ECO:0000259" key="1">
    <source>
        <dbReference type="PROSITE" id="PS51828"/>
    </source>
</evidence>
<dbReference type="EMBL" id="UINC01056841">
    <property type="protein sequence ID" value="SVB77349.1"/>
    <property type="molecule type" value="Genomic_DNA"/>
</dbReference>
<protein>
    <recommendedName>
        <fullName evidence="1">Pentraxin (PTX) domain-containing protein</fullName>
    </recommendedName>
</protein>